<dbReference type="SMART" id="SM00382">
    <property type="entry name" value="AAA"/>
    <property type="match status" value="1"/>
</dbReference>
<dbReference type="InterPro" id="IPR003593">
    <property type="entry name" value="AAA+_ATPase"/>
</dbReference>
<dbReference type="GO" id="GO:0016887">
    <property type="term" value="F:ATP hydrolysis activity"/>
    <property type="evidence" value="ECO:0007669"/>
    <property type="project" value="InterPro"/>
</dbReference>
<dbReference type="CDD" id="cd03230">
    <property type="entry name" value="ABC_DR_subfamily_A"/>
    <property type="match status" value="1"/>
</dbReference>
<gene>
    <name evidence="6" type="ORF">GCM10010918_41480</name>
</gene>
<dbReference type="GO" id="GO:0005524">
    <property type="term" value="F:ATP binding"/>
    <property type="evidence" value="ECO:0007669"/>
    <property type="project" value="UniProtKB-KW"/>
</dbReference>
<comment type="similarity">
    <text evidence="1">Belongs to the ABC transporter superfamily.</text>
</comment>
<proteinExistence type="inferred from homology"/>
<dbReference type="Pfam" id="PF13732">
    <property type="entry name" value="DrrA1-3_C"/>
    <property type="match status" value="1"/>
</dbReference>
<dbReference type="PANTHER" id="PTHR43335:SF3">
    <property type="entry name" value="ABC TRANSPORTER"/>
    <property type="match status" value="1"/>
</dbReference>
<evidence type="ECO:0000259" key="5">
    <source>
        <dbReference type="PROSITE" id="PS50893"/>
    </source>
</evidence>
<reference evidence="6 7" key="1">
    <citation type="journal article" date="2014" name="Int. J. Syst. Evol. Microbiol.">
        <title>Complete genome sequence of Corynebacterium casei LMG S-19264T (=DSM 44701T), isolated from a smear-ripened cheese.</title>
        <authorList>
            <consortium name="US DOE Joint Genome Institute (JGI-PGF)"/>
            <person name="Walter F."/>
            <person name="Albersmeier A."/>
            <person name="Kalinowski J."/>
            <person name="Ruckert C."/>
        </authorList>
    </citation>
    <scope>NUCLEOTIDE SEQUENCE [LARGE SCALE GENOMIC DNA]</scope>
    <source>
        <strain evidence="6 7">CGMCC 1.15286</strain>
    </source>
</reference>
<protein>
    <submittedName>
        <fullName evidence="6">ABC transporter</fullName>
    </submittedName>
</protein>
<evidence type="ECO:0000256" key="1">
    <source>
        <dbReference type="ARBA" id="ARBA00005417"/>
    </source>
</evidence>
<dbReference type="Proteomes" id="UP000600247">
    <property type="component" value="Unassembled WGS sequence"/>
</dbReference>
<name>A0A917HI50_9BACL</name>
<evidence type="ECO:0000313" key="7">
    <source>
        <dbReference type="Proteomes" id="UP000600247"/>
    </source>
</evidence>
<dbReference type="Gene3D" id="3.40.50.300">
    <property type="entry name" value="P-loop containing nucleotide triphosphate hydrolases"/>
    <property type="match status" value="1"/>
</dbReference>
<dbReference type="InterPro" id="IPR027417">
    <property type="entry name" value="P-loop_NTPase"/>
</dbReference>
<dbReference type="InterPro" id="IPR003439">
    <property type="entry name" value="ABC_transporter-like_ATP-bd"/>
</dbReference>
<organism evidence="6 7">
    <name type="scientific">Paenibacillus radicis</name>
    <name type="common">ex Gao et al. 2016</name>
    <dbReference type="NCBI Taxonomy" id="1737354"/>
    <lineage>
        <taxon>Bacteria</taxon>
        <taxon>Bacillati</taxon>
        <taxon>Bacillota</taxon>
        <taxon>Bacilli</taxon>
        <taxon>Bacillales</taxon>
        <taxon>Paenibacillaceae</taxon>
        <taxon>Paenibacillus</taxon>
    </lineage>
</organism>
<evidence type="ECO:0000256" key="3">
    <source>
        <dbReference type="ARBA" id="ARBA00022741"/>
    </source>
</evidence>
<dbReference type="Pfam" id="PF00005">
    <property type="entry name" value="ABC_tran"/>
    <property type="match status" value="1"/>
</dbReference>
<keyword evidence="7" id="KW-1185">Reference proteome</keyword>
<evidence type="ECO:0000256" key="4">
    <source>
        <dbReference type="ARBA" id="ARBA00022840"/>
    </source>
</evidence>
<keyword evidence="4" id="KW-0067">ATP-binding</keyword>
<dbReference type="AlphaFoldDB" id="A0A917HI50"/>
<dbReference type="InterPro" id="IPR025302">
    <property type="entry name" value="DrrA1/2-like_C"/>
</dbReference>
<sequence>MKDTMNEVDTEVAMETAETPMIEIRGLTKSFGTFQALKSIDLTIAKGTVFGFVGPNGAGKSTTMSILATLMAPSSGYAKVDGFDVTEYPAEVRKRIGYMPDFFGVYDQFKTMEYMHFYGASYGIPKQEREQLIPQLLELVNLSDKKDAYVDTLSRGMKQRLCLARCLVHDPDLLILDEPASGLDPRARIEMREILRELKAMGKTIIISSHILPELAEMVDEIGVIEHGQMIAKGNVADIQNRMRVKRILSIRLIGRTEEAEHWLREQPFVNRVLRDERGVHVHYGGHDEEQAELLQQMIGAGYKLISFSEGQTNLEDIFLEITKGGEAIS</sequence>
<keyword evidence="2" id="KW-0813">Transport</keyword>
<feature type="domain" description="ABC transporter" evidence="5">
    <location>
        <begin position="22"/>
        <end position="252"/>
    </location>
</feature>
<accession>A0A917HI50</accession>
<evidence type="ECO:0000313" key="6">
    <source>
        <dbReference type="EMBL" id="GGG80058.1"/>
    </source>
</evidence>
<dbReference type="PANTHER" id="PTHR43335">
    <property type="entry name" value="ABC TRANSPORTER, ATP-BINDING PROTEIN"/>
    <property type="match status" value="1"/>
</dbReference>
<dbReference type="SUPFAM" id="SSF52540">
    <property type="entry name" value="P-loop containing nucleoside triphosphate hydrolases"/>
    <property type="match status" value="1"/>
</dbReference>
<dbReference type="PROSITE" id="PS50893">
    <property type="entry name" value="ABC_TRANSPORTER_2"/>
    <property type="match status" value="1"/>
</dbReference>
<keyword evidence="3" id="KW-0547">Nucleotide-binding</keyword>
<dbReference type="EMBL" id="BMHY01000009">
    <property type="protein sequence ID" value="GGG80058.1"/>
    <property type="molecule type" value="Genomic_DNA"/>
</dbReference>
<evidence type="ECO:0000256" key="2">
    <source>
        <dbReference type="ARBA" id="ARBA00022448"/>
    </source>
</evidence>
<comment type="caution">
    <text evidence="6">The sequence shown here is derived from an EMBL/GenBank/DDBJ whole genome shotgun (WGS) entry which is preliminary data.</text>
</comment>